<evidence type="ECO:0000256" key="3">
    <source>
        <dbReference type="ARBA" id="ARBA00022833"/>
    </source>
</evidence>
<accession>A0A2B4RS12</accession>
<name>A0A2B4RS12_STYPI</name>
<keyword evidence="1" id="KW-0479">Metal-binding</keyword>
<reference evidence="6" key="1">
    <citation type="journal article" date="2017" name="bioRxiv">
        <title>Comparative analysis of the genomes of Stylophora pistillata and Acropora digitifera provides evidence for extensive differences between species of corals.</title>
        <authorList>
            <person name="Voolstra C.R."/>
            <person name="Li Y."/>
            <person name="Liew Y.J."/>
            <person name="Baumgarten S."/>
            <person name="Zoccola D."/>
            <person name="Flot J.-F."/>
            <person name="Tambutte S."/>
            <person name="Allemand D."/>
            <person name="Aranda M."/>
        </authorList>
    </citation>
    <scope>NUCLEOTIDE SEQUENCE [LARGE SCALE GENOMIC DNA]</scope>
</reference>
<dbReference type="EMBL" id="LSMT01000379">
    <property type="protein sequence ID" value="PFX19045.1"/>
    <property type="molecule type" value="Genomic_DNA"/>
</dbReference>
<dbReference type="Gene3D" id="3.40.395.10">
    <property type="entry name" value="Adenoviral Proteinase, Chain A"/>
    <property type="match status" value="1"/>
</dbReference>
<dbReference type="Proteomes" id="UP000225706">
    <property type="component" value="Unassembled WGS sequence"/>
</dbReference>
<dbReference type="PANTHER" id="PTHR47526:SF3">
    <property type="entry name" value="PHD-TYPE DOMAIN-CONTAINING PROTEIN"/>
    <property type="match status" value="1"/>
</dbReference>
<dbReference type="AlphaFoldDB" id="A0A2B4RS12"/>
<protein>
    <recommendedName>
        <fullName evidence="4">Zinc finger PHD-type domain-containing protein</fullName>
    </recommendedName>
</protein>
<evidence type="ECO:0000259" key="4">
    <source>
        <dbReference type="SMART" id="SM00249"/>
    </source>
</evidence>
<evidence type="ECO:0000256" key="2">
    <source>
        <dbReference type="ARBA" id="ARBA00022771"/>
    </source>
</evidence>
<dbReference type="Gene3D" id="3.30.40.10">
    <property type="entry name" value="Zinc/RING finger domain, C3HC4 (zinc finger)"/>
    <property type="match status" value="2"/>
</dbReference>
<sequence length="718" mass="79947">MNEPPVDIWIITEPDGTILSAHCLGCKAGLGETCTHVASVMLYIEAWTRIHGKLACISVKCTWLLPTYVSEVNYAPVQDIDFSSARKLKENLDGRTDALTTDCKADLIGDLLALFVEDDEVEKCRPTTEELSTFYTKLNQCSVKPVALSLQDDYAGQSVVGSRTVPVITDLYGTQNLDLNYPDLLRKCLAVKLELTVENIALVEKDTRSQEKCSSFYRHRAGRIGASKSGAASKYNLAKPPQSTIRTICYPHLFKKSSCLEKVDGSFKLIRSHNYYYQVQQQLFTLKDMKHCDFVVCAIDNVNNRVVKVTERILPDKQHHHTVLPRLDTFWRLCILPEILGHWYTRRCHAPDIKPIVDAICFCRTPADNDVITCSNVEGPYAQFHTSCLSLCVAGIPKLWYCPHCCRLSQFKRKRKQQPKQPPAFQAALQLNAICTCKSKAAPSDKLLECHNSDCTNGKFFHLNCVGLKRMPNNAKTTWCCKFCKKTPSPLVPITPPTTSTSLQGFAMAADSGSESSSDSEAEDSVDDDVTVTNVVKCDINKQASLANLTTSDYQIILNPTGWLTCDIVQKAQVLLQEENQLIEGFQHPTLGPVRNFDVVSGEFIQILHTGSAHWVCVSNIGCQPFDANLYDSLYQDVICQEVVDQTNGLLGGRLNSLNYAPVQQQNNVNDCGIFAIAFACYLANGGDPRQVTFNPSRMHSHLAECLRNGKISNFPVF</sequence>
<dbReference type="SMART" id="SM00249">
    <property type="entry name" value="PHD"/>
    <property type="match status" value="2"/>
</dbReference>
<evidence type="ECO:0000313" key="5">
    <source>
        <dbReference type="EMBL" id="PFX19045.1"/>
    </source>
</evidence>
<gene>
    <name evidence="5" type="ORF">AWC38_SpisGene16553</name>
</gene>
<keyword evidence="2" id="KW-0863">Zinc-finger</keyword>
<dbReference type="InterPro" id="IPR011011">
    <property type="entry name" value="Znf_FYVE_PHD"/>
</dbReference>
<dbReference type="InterPro" id="IPR011604">
    <property type="entry name" value="PDDEXK-like_dom_sf"/>
</dbReference>
<evidence type="ECO:0000313" key="6">
    <source>
        <dbReference type="Proteomes" id="UP000225706"/>
    </source>
</evidence>
<dbReference type="InterPro" id="IPR013083">
    <property type="entry name" value="Znf_RING/FYVE/PHD"/>
</dbReference>
<dbReference type="InterPro" id="IPR038765">
    <property type="entry name" value="Papain-like_cys_pep_sf"/>
</dbReference>
<dbReference type="PANTHER" id="PTHR47526">
    <property type="entry name" value="ATP-DEPENDENT DNA HELICASE"/>
    <property type="match status" value="1"/>
</dbReference>
<dbReference type="GO" id="GO:0008270">
    <property type="term" value="F:zinc ion binding"/>
    <property type="evidence" value="ECO:0007669"/>
    <property type="project" value="UniProtKB-KW"/>
</dbReference>
<proteinExistence type="predicted"/>
<evidence type="ECO:0000256" key="1">
    <source>
        <dbReference type="ARBA" id="ARBA00022723"/>
    </source>
</evidence>
<feature type="domain" description="Zinc finger PHD-type" evidence="4">
    <location>
        <begin position="434"/>
        <end position="485"/>
    </location>
</feature>
<dbReference type="SUPFAM" id="SSF54001">
    <property type="entry name" value="Cysteine proteinases"/>
    <property type="match status" value="1"/>
</dbReference>
<dbReference type="InterPro" id="IPR001965">
    <property type="entry name" value="Znf_PHD"/>
</dbReference>
<dbReference type="Gene3D" id="3.90.320.10">
    <property type="match status" value="1"/>
</dbReference>
<keyword evidence="6" id="KW-1185">Reference proteome</keyword>
<feature type="domain" description="Zinc finger PHD-type" evidence="4">
    <location>
        <begin position="360"/>
        <end position="406"/>
    </location>
</feature>
<organism evidence="5 6">
    <name type="scientific">Stylophora pistillata</name>
    <name type="common">Smooth cauliflower coral</name>
    <dbReference type="NCBI Taxonomy" id="50429"/>
    <lineage>
        <taxon>Eukaryota</taxon>
        <taxon>Metazoa</taxon>
        <taxon>Cnidaria</taxon>
        <taxon>Anthozoa</taxon>
        <taxon>Hexacorallia</taxon>
        <taxon>Scleractinia</taxon>
        <taxon>Astrocoeniina</taxon>
        <taxon>Pocilloporidae</taxon>
        <taxon>Stylophora</taxon>
    </lineage>
</organism>
<dbReference type="OrthoDB" id="6155932at2759"/>
<keyword evidence="3" id="KW-0862">Zinc</keyword>
<dbReference type="SUPFAM" id="SSF57903">
    <property type="entry name" value="FYVE/PHD zinc finger"/>
    <property type="match status" value="2"/>
</dbReference>
<comment type="caution">
    <text evidence="5">The sequence shown here is derived from an EMBL/GenBank/DDBJ whole genome shotgun (WGS) entry which is preliminary data.</text>
</comment>